<dbReference type="InterPro" id="IPR011268">
    <property type="entry name" value="Purine_phosphorylase"/>
</dbReference>
<evidence type="ECO:0000256" key="2">
    <source>
        <dbReference type="ARBA" id="ARBA00006751"/>
    </source>
</evidence>
<feature type="binding site" evidence="15">
    <location>
        <position position="128"/>
    </location>
    <ligand>
        <name>phosphate</name>
        <dbReference type="ChEBI" id="CHEBI:43474"/>
    </ligand>
</feature>
<comment type="catalytic activity">
    <reaction evidence="11 14">
        <text>2'-deoxyinosine + phosphate = 2-deoxy-alpha-D-ribose 1-phosphate + hypoxanthine</text>
        <dbReference type="Rhea" id="RHEA:27750"/>
        <dbReference type="ChEBI" id="CHEBI:17368"/>
        <dbReference type="ChEBI" id="CHEBI:28997"/>
        <dbReference type="ChEBI" id="CHEBI:43474"/>
        <dbReference type="ChEBI" id="CHEBI:57259"/>
        <dbReference type="EC" id="2.4.2.1"/>
    </reaction>
</comment>
<organism evidence="18 19">
    <name type="scientific">Kryptolebias marmoratus</name>
    <name type="common">Mangrove killifish</name>
    <name type="synonym">Rivulus marmoratus</name>
    <dbReference type="NCBI Taxonomy" id="37003"/>
    <lineage>
        <taxon>Eukaryota</taxon>
        <taxon>Metazoa</taxon>
        <taxon>Chordata</taxon>
        <taxon>Craniata</taxon>
        <taxon>Vertebrata</taxon>
        <taxon>Euteleostomi</taxon>
        <taxon>Actinopterygii</taxon>
        <taxon>Neopterygii</taxon>
        <taxon>Teleostei</taxon>
        <taxon>Neoteleostei</taxon>
        <taxon>Acanthomorphata</taxon>
        <taxon>Ovalentaria</taxon>
        <taxon>Atherinomorphae</taxon>
        <taxon>Cyprinodontiformes</taxon>
        <taxon>Rivulidae</taxon>
        <taxon>Kryptolebias</taxon>
    </lineage>
</organism>
<feature type="binding site" evidence="15">
    <location>
        <position position="45"/>
    </location>
    <ligand>
        <name>phosphate</name>
        <dbReference type="ChEBI" id="CHEBI:43474"/>
    </ligand>
</feature>
<dbReference type="KEGG" id="kmr:108246905"/>
<dbReference type="Proteomes" id="UP000264800">
    <property type="component" value="Unplaced"/>
</dbReference>
<evidence type="ECO:0000256" key="13">
    <source>
        <dbReference type="ARBA" id="ARBA00054498"/>
    </source>
</evidence>
<evidence type="ECO:0000313" key="18">
    <source>
        <dbReference type="Ensembl" id="ENSKMAP00000009360.1"/>
    </source>
</evidence>
<feature type="domain" description="Nucleoside phosphorylase" evidence="17">
    <location>
        <begin position="38"/>
        <end position="291"/>
    </location>
</feature>
<keyword evidence="6 14" id="KW-0328">Glycosyltransferase</keyword>
<evidence type="ECO:0000256" key="15">
    <source>
        <dbReference type="PIRSR" id="PIRSR000477-2"/>
    </source>
</evidence>
<dbReference type="EC" id="2.4.2.1" evidence="4 14"/>
<dbReference type="GeneID" id="108246905"/>
<feature type="binding site" evidence="15">
    <location>
        <position position="232"/>
    </location>
    <ligand>
        <name>phosphate</name>
        <dbReference type="ChEBI" id="CHEBI:43474"/>
    </ligand>
</feature>
<dbReference type="InterPro" id="IPR000845">
    <property type="entry name" value="Nucleoside_phosphorylase_d"/>
</dbReference>
<dbReference type="GO" id="GO:0005737">
    <property type="term" value="C:cytoplasm"/>
    <property type="evidence" value="ECO:0007669"/>
    <property type="project" value="TreeGrafter"/>
</dbReference>
<protein>
    <recommendedName>
        <fullName evidence="5 14">Purine nucleoside phosphorylase</fullName>
        <ecNumber evidence="4 14">2.4.2.1</ecNumber>
    </recommendedName>
    <alternativeName>
        <fullName evidence="14">Inosine-guanosine phosphorylase</fullName>
    </alternativeName>
</protein>
<dbReference type="Pfam" id="PF01048">
    <property type="entry name" value="PNP_UDP_1"/>
    <property type="match status" value="1"/>
</dbReference>
<evidence type="ECO:0000256" key="5">
    <source>
        <dbReference type="ARBA" id="ARBA00013834"/>
    </source>
</evidence>
<keyword evidence="19" id="KW-1185">Reference proteome</keyword>
<reference evidence="18" key="2">
    <citation type="submission" date="2025-09" db="UniProtKB">
        <authorList>
            <consortium name="Ensembl"/>
        </authorList>
    </citation>
    <scope>IDENTIFICATION</scope>
</reference>
<dbReference type="NCBIfam" id="TIGR01697">
    <property type="entry name" value="PNPH-PUNA-XAPA"/>
    <property type="match status" value="1"/>
</dbReference>
<accession>A0A3Q3A0S3</accession>
<dbReference type="GeneTree" id="ENSGT00950000182991"/>
<evidence type="ECO:0000256" key="6">
    <source>
        <dbReference type="ARBA" id="ARBA00022676"/>
    </source>
</evidence>
<comment type="catalytic activity">
    <reaction evidence="9 14">
        <text>inosine + phosphate = alpha-D-ribose 1-phosphate + hypoxanthine</text>
        <dbReference type="Rhea" id="RHEA:27646"/>
        <dbReference type="ChEBI" id="CHEBI:17368"/>
        <dbReference type="ChEBI" id="CHEBI:17596"/>
        <dbReference type="ChEBI" id="CHEBI:43474"/>
        <dbReference type="ChEBI" id="CHEBI:57720"/>
        <dbReference type="EC" id="2.4.2.1"/>
    </reaction>
</comment>
<proteinExistence type="inferred from homology"/>
<keyword evidence="8" id="KW-0660">Purine salvage</keyword>
<dbReference type="Ensembl" id="ENSKMAT00000009501.1">
    <property type="protein sequence ID" value="ENSKMAP00000009360.1"/>
    <property type="gene ID" value="ENSKMAG00000007008.1"/>
</dbReference>
<dbReference type="CTD" id="402953"/>
<dbReference type="UniPathway" id="UPA00606"/>
<evidence type="ECO:0000256" key="4">
    <source>
        <dbReference type="ARBA" id="ARBA00011886"/>
    </source>
</evidence>
<dbReference type="PROSITE" id="PS01240">
    <property type="entry name" value="PNP_MTAP_2"/>
    <property type="match status" value="1"/>
</dbReference>
<dbReference type="PIRSF" id="PIRSF000477">
    <property type="entry name" value="PurNPase"/>
    <property type="match status" value="1"/>
</dbReference>
<comment type="pathway">
    <text evidence="1 14">Purine metabolism; purine nucleoside salvage.</text>
</comment>
<dbReference type="SUPFAM" id="SSF53167">
    <property type="entry name" value="Purine and uridine phosphorylases"/>
    <property type="match status" value="1"/>
</dbReference>
<dbReference type="NCBIfam" id="TIGR01700">
    <property type="entry name" value="PNPH"/>
    <property type="match status" value="1"/>
</dbReference>
<evidence type="ECO:0000313" key="19">
    <source>
        <dbReference type="Proteomes" id="UP000264800"/>
    </source>
</evidence>
<dbReference type="AlphaFoldDB" id="A0A3Q3A0S3"/>
<sequence>METASSSSSSSSGQSRYSYEEYKETADWLLAHTKNRPKVAIICGSGLGGLADLLDDRTVFQYKDIPRFPTSTVQGHAGQLVFGKLKDSECVCMQGRFHFYEGYCINTVTYPVRVFFLLGVETLIVTNAAGGLNGSFSVGDIMLIKDHINMPGFAGQNPLCGHNDVRFGVRFPCMSDAYDRDLTALAKKTAEEQGCGNFLREGVYCMLAGPTYETIAECRALQTLGADAVGMSTVPEVVVARHCGLRVLGLSLITNKAVMDYESKEKANHEEVLKTTERRAKVLQELVRQLVTQL</sequence>
<dbReference type="OrthoDB" id="10261782at2759"/>
<dbReference type="Gene3D" id="3.40.50.1580">
    <property type="entry name" value="Nucleoside phosphorylase domain"/>
    <property type="match status" value="1"/>
</dbReference>
<dbReference type="GO" id="GO:0047975">
    <property type="term" value="F:guanosine phosphorylase activity"/>
    <property type="evidence" value="ECO:0007669"/>
    <property type="project" value="RHEA"/>
</dbReference>
<feature type="binding site" evidence="15">
    <location>
        <position position="255"/>
    </location>
    <ligand>
        <name>a purine D-ribonucleoside</name>
        <dbReference type="ChEBI" id="CHEBI:142355"/>
    </ligand>
</feature>
<name>A0A3Q3A0S3_KRYMA</name>
<dbReference type="GO" id="GO:0004731">
    <property type="term" value="F:purine-nucleoside phosphorylase activity"/>
    <property type="evidence" value="ECO:0007669"/>
    <property type="project" value="UniProtKB-EC"/>
</dbReference>
<evidence type="ECO:0000256" key="10">
    <source>
        <dbReference type="ARBA" id="ARBA00023929"/>
    </source>
</evidence>
<dbReference type="InterPro" id="IPR018099">
    <property type="entry name" value="Purine_phosphorylase-2_CS"/>
</dbReference>
<evidence type="ECO:0000256" key="16">
    <source>
        <dbReference type="SAM" id="Coils"/>
    </source>
</evidence>
<comment type="catalytic activity">
    <reaction evidence="10 14">
        <text>2'-deoxyguanosine + phosphate = 2-deoxy-alpha-D-ribose 1-phosphate + guanine</text>
        <dbReference type="Rhea" id="RHEA:27738"/>
        <dbReference type="ChEBI" id="CHEBI:16235"/>
        <dbReference type="ChEBI" id="CHEBI:17172"/>
        <dbReference type="ChEBI" id="CHEBI:43474"/>
        <dbReference type="ChEBI" id="CHEBI:57259"/>
        <dbReference type="EC" id="2.4.2.1"/>
    </reaction>
</comment>
<evidence type="ECO:0000256" key="9">
    <source>
        <dbReference type="ARBA" id="ARBA00023918"/>
    </source>
</evidence>
<evidence type="ECO:0000256" key="3">
    <source>
        <dbReference type="ARBA" id="ARBA00011233"/>
    </source>
</evidence>
<evidence type="ECO:0000256" key="8">
    <source>
        <dbReference type="ARBA" id="ARBA00022726"/>
    </source>
</evidence>
<dbReference type="STRING" id="37003.ENSKMAP00000009360"/>
<dbReference type="PANTHER" id="PTHR11904">
    <property type="entry name" value="METHYLTHIOADENOSINE/PURINE NUCLEOSIDE PHOSPHORYLASE"/>
    <property type="match status" value="1"/>
</dbReference>
<comment type="similarity">
    <text evidence="2 14">Belongs to the PNP/MTAP phosphorylase family.</text>
</comment>
<evidence type="ECO:0000256" key="7">
    <source>
        <dbReference type="ARBA" id="ARBA00022679"/>
    </source>
</evidence>
<evidence type="ECO:0000256" key="14">
    <source>
        <dbReference type="PIRNR" id="PIRNR000477"/>
    </source>
</evidence>
<dbReference type="RefSeq" id="XP_017290160.1">
    <property type="nucleotide sequence ID" value="XM_017434671.3"/>
</dbReference>
<evidence type="ECO:0000256" key="12">
    <source>
        <dbReference type="ARBA" id="ARBA00023970"/>
    </source>
</evidence>
<feature type="binding site" evidence="15">
    <location>
        <begin position="96"/>
        <end position="98"/>
    </location>
    <ligand>
        <name>phosphate</name>
        <dbReference type="ChEBI" id="CHEBI:43474"/>
    </ligand>
</feature>
<comment type="subunit">
    <text evidence="3">Homotrimer.</text>
</comment>
<keyword evidence="16" id="KW-0175">Coiled coil</keyword>
<dbReference type="OMA" id="NIPTHHV"/>
<keyword evidence="7 14" id="KW-0808">Transferase</keyword>
<feature type="coiled-coil region" evidence="16">
    <location>
        <begin position="266"/>
        <end position="293"/>
    </location>
</feature>
<dbReference type="CDD" id="cd09009">
    <property type="entry name" value="PNP-EcPNPII_like"/>
    <property type="match status" value="1"/>
</dbReference>
<evidence type="ECO:0000259" key="17">
    <source>
        <dbReference type="Pfam" id="PF01048"/>
    </source>
</evidence>
<evidence type="ECO:0000256" key="11">
    <source>
        <dbReference type="ARBA" id="ARBA00023950"/>
    </source>
</evidence>
<comment type="catalytic activity">
    <reaction evidence="12 14">
        <text>guanosine + phosphate = alpha-D-ribose 1-phosphate + guanine</text>
        <dbReference type="Rhea" id="RHEA:13233"/>
        <dbReference type="ChEBI" id="CHEBI:16235"/>
        <dbReference type="ChEBI" id="CHEBI:16750"/>
        <dbReference type="ChEBI" id="CHEBI:43474"/>
        <dbReference type="ChEBI" id="CHEBI:57720"/>
        <dbReference type="EC" id="2.4.2.1"/>
    </reaction>
</comment>
<dbReference type="NCBIfam" id="NF006054">
    <property type="entry name" value="PRK08202.1"/>
    <property type="match status" value="1"/>
</dbReference>
<dbReference type="GO" id="GO:0006166">
    <property type="term" value="P:purine ribonucleoside salvage"/>
    <property type="evidence" value="ECO:0007669"/>
    <property type="project" value="UniProtKB-KW"/>
</dbReference>
<reference evidence="18" key="1">
    <citation type="submission" date="2025-08" db="UniProtKB">
        <authorList>
            <consortium name="Ensembl"/>
        </authorList>
    </citation>
    <scope>IDENTIFICATION</scope>
</reference>
<comment type="function">
    <text evidence="13">Catalyzes the phosphorolytic breakdown of the N-glycosidic bond in the beta-(deoxy)ribonucleoside molecules, with the formation of the corresponding free purine bases and pentose-1-phosphate. Preferentially acts on 6-oxopurine nucleosides including inosine and guanosine.</text>
</comment>
<dbReference type="FunFam" id="3.40.50.1580:FF:000004">
    <property type="entry name" value="Purine nucleoside phosphorylase"/>
    <property type="match status" value="1"/>
</dbReference>
<feature type="binding site" evidence="15">
    <location>
        <position position="213"/>
    </location>
    <ligand>
        <name>a purine D-ribonucleoside</name>
        <dbReference type="ChEBI" id="CHEBI:142355"/>
    </ligand>
</feature>
<feature type="binding site" evidence="15">
    <location>
        <position position="76"/>
    </location>
    <ligand>
        <name>phosphate</name>
        <dbReference type="ChEBI" id="CHEBI:43474"/>
    </ligand>
</feature>
<dbReference type="PANTHER" id="PTHR11904:SF26">
    <property type="entry name" value="PURINE NUCLEOSIDE PHOSPHORYLASE"/>
    <property type="match status" value="1"/>
</dbReference>
<dbReference type="InterPro" id="IPR035994">
    <property type="entry name" value="Nucleoside_phosphorylase_sf"/>
</dbReference>
<evidence type="ECO:0000256" key="1">
    <source>
        <dbReference type="ARBA" id="ARBA00005058"/>
    </source>
</evidence>
<comment type="function">
    <text evidence="14">The purine nucleoside phosphorylases catalyze the phosphorolytic breakdown of the N-glycosidic bond in the beta-(deoxy)ribonucleoside molecules, with the formation of the corresponding free purine bases and pentose-1-phosphate.</text>
</comment>
<dbReference type="InterPro" id="IPR011270">
    <property type="entry name" value="Pur_Nuc_Pase_Ino/Guo-sp"/>
</dbReference>